<dbReference type="GO" id="GO:0031122">
    <property type="term" value="P:cytoplasmic microtubule organization"/>
    <property type="evidence" value="ECO:0007669"/>
    <property type="project" value="TreeGrafter"/>
</dbReference>
<evidence type="ECO:0000256" key="2">
    <source>
        <dbReference type="ARBA" id="ARBA00010337"/>
    </source>
</evidence>
<keyword evidence="4" id="KW-0493">Microtubule</keyword>
<evidence type="ECO:0000259" key="7">
    <source>
        <dbReference type="Pfam" id="PF17681"/>
    </source>
</evidence>
<evidence type="ECO:0000256" key="4">
    <source>
        <dbReference type="ARBA" id="ARBA00022701"/>
    </source>
</evidence>
<dbReference type="GO" id="GO:0007020">
    <property type="term" value="P:microtubule nucleation"/>
    <property type="evidence" value="ECO:0007669"/>
    <property type="project" value="InterPro"/>
</dbReference>
<feature type="domain" description="Gamma tubulin complex component protein N-terminal" evidence="7">
    <location>
        <begin position="1"/>
        <end position="168"/>
    </location>
</feature>
<evidence type="ECO:0000259" key="6">
    <source>
        <dbReference type="Pfam" id="PF04130"/>
    </source>
</evidence>
<dbReference type="GO" id="GO:0043015">
    <property type="term" value="F:gamma-tubulin binding"/>
    <property type="evidence" value="ECO:0007669"/>
    <property type="project" value="InterPro"/>
</dbReference>
<feature type="domain" description="Gamma tubulin complex component C-terminal" evidence="6">
    <location>
        <begin position="173"/>
        <end position="486"/>
    </location>
</feature>
<dbReference type="Pfam" id="PF17681">
    <property type="entry name" value="GCP_N_terminal"/>
    <property type="match status" value="1"/>
</dbReference>
<dbReference type="InterPro" id="IPR041470">
    <property type="entry name" value="GCP_N"/>
</dbReference>
<dbReference type="AlphaFoldDB" id="A0A0H5QWS6"/>
<proteinExistence type="inferred from homology"/>
<dbReference type="Gene3D" id="1.20.120.1900">
    <property type="entry name" value="Gamma-tubulin complex, C-terminal domain"/>
    <property type="match status" value="1"/>
</dbReference>
<dbReference type="InterPro" id="IPR040457">
    <property type="entry name" value="GCP_C"/>
</dbReference>
<keyword evidence="5" id="KW-0206">Cytoskeleton</keyword>
<protein>
    <submittedName>
        <fullName evidence="8">Uncharacterized protein</fullName>
    </submittedName>
</protein>
<evidence type="ECO:0000256" key="5">
    <source>
        <dbReference type="ARBA" id="ARBA00023212"/>
    </source>
</evidence>
<organism evidence="8">
    <name type="scientific">Spongospora subterranea</name>
    <dbReference type="NCBI Taxonomy" id="70186"/>
    <lineage>
        <taxon>Eukaryota</taxon>
        <taxon>Sar</taxon>
        <taxon>Rhizaria</taxon>
        <taxon>Endomyxa</taxon>
        <taxon>Phytomyxea</taxon>
        <taxon>Plasmodiophorida</taxon>
        <taxon>Plasmodiophoridae</taxon>
        <taxon>Spongospora</taxon>
    </lineage>
</organism>
<dbReference type="GO" id="GO:0000922">
    <property type="term" value="C:spindle pole"/>
    <property type="evidence" value="ECO:0007669"/>
    <property type="project" value="InterPro"/>
</dbReference>
<dbReference type="GO" id="GO:0051321">
    <property type="term" value="P:meiotic cell cycle"/>
    <property type="evidence" value="ECO:0007669"/>
    <property type="project" value="TreeGrafter"/>
</dbReference>
<dbReference type="GO" id="GO:0000278">
    <property type="term" value="P:mitotic cell cycle"/>
    <property type="evidence" value="ECO:0007669"/>
    <property type="project" value="TreeGrafter"/>
</dbReference>
<dbReference type="GO" id="GO:0000930">
    <property type="term" value="C:gamma-tubulin complex"/>
    <property type="evidence" value="ECO:0007669"/>
    <property type="project" value="TreeGrafter"/>
</dbReference>
<dbReference type="EMBL" id="HACM01005923">
    <property type="protein sequence ID" value="CRZ06365.1"/>
    <property type="molecule type" value="Transcribed_RNA"/>
</dbReference>
<dbReference type="PANTHER" id="PTHR19302">
    <property type="entry name" value="GAMMA TUBULIN COMPLEX PROTEIN"/>
    <property type="match status" value="1"/>
</dbReference>
<evidence type="ECO:0000256" key="1">
    <source>
        <dbReference type="ARBA" id="ARBA00004245"/>
    </source>
</evidence>
<dbReference type="GO" id="GO:0051225">
    <property type="term" value="P:spindle assembly"/>
    <property type="evidence" value="ECO:0007669"/>
    <property type="project" value="TreeGrafter"/>
</dbReference>
<accession>A0A0H5QWS6</accession>
<comment type="similarity">
    <text evidence="2">Belongs to the TUBGCP family.</text>
</comment>
<evidence type="ECO:0000256" key="3">
    <source>
        <dbReference type="ARBA" id="ARBA00022490"/>
    </source>
</evidence>
<sequence length="512" mass="58037">MRALAMVAEVTRERSGGAIVSLIDQLNRHGDPYVAELLGTLVHAAATPLFEIMSRWATTGELEDLHGEFFIEEIRADGSPLAALSWSDQFVLRPERVPTCITEALAQRIYNLGRSVGFIRRFGDRPKWALKDNGNAVDIVYCDGIKLEGTIDRLAQAIHKRLVRVVLDQHRVVDHLRAAKDYLLMGQGDFVQSLMDLVFVELSRPAADISRHHLTSLLDSAIRSSTAQYDLQPCVQRLQVRLLQSSPADVGWDVFTLDYRTDDAPLSLLFPSEIRTAYLQIFRFMFRLKRIEHCLSDTWIRHNTDAARLATLPELARLFHRGHTIRHEMVQLVQNLTQFVKYDVVEDCWLALGSDIEQATDLDEIISAHKLYSTRLKDKLFLSGRQLPLQEPLSKLCDCILRFTTVQLRLHDAAIEELALRKYSSEAVSASRSASTQRVMALAARFQPQLDQLADTYRDNLLQFLGMFEVNDLTFLGLRLDSNGYYAALKLGAVKTFDEDDLLLQDLEGIPS</sequence>
<keyword evidence="3" id="KW-0963">Cytoplasm</keyword>
<dbReference type="GO" id="GO:0051011">
    <property type="term" value="F:microtubule minus-end binding"/>
    <property type="evidence" value="ECO:0007669"/>
    <property type="project" value="TreeGrafter"/>
</dbReference>
<comment type="subcellular location">
    <subcellularLocation>
        <location evidence="1">Cytoplasm</location>
        <location evidence="1">Cytoskeleton</location>
    </subcellularLocation>
</comment>
<reference evidence="8" key="1">
    <citation type="submission" date="2015-04" db="EMBL/GenBank/DDBJ databases">
        <title>The genome sequence of the plant pathogenic Rhizarian Plasmodiophora brassicae reveals insights in its biotrophic life cycle and the origin of chitin synthesis.</title>
        <authorList>
            <person name="Schwelm A."/>
            <person name="Fogelqvist J."/>
            <person name="Knaust A."/>
            <person name="Julke S."/>
            <person name="Lilja T."/>
            <person name="Dhandapani V."/>
            <person name="Bonilla-Rosso G."/>
            <person name="Karlsson M."/>
            <person name="Shevchenko A."/>
            <person name="Choi S.R."/>
            <person name="Kim H.G."/>
            <person name="Park J.Y."/>
            <person name="Lim Y.P."/>
            <person name="Ludwig-Muller J."/>
            <person name="Dixelius C."/>
        </authorList>
    </citation>
    <scope>NUCLEOTIDE SEQUENCE</scope>
    <source>
        <tissue evidence="8">Potato root galls</tissue>
    </source>
</reference>
<dbReference type="InterPro" id="IPR007259">
    <property type="entry name" value="GCP"/>
</dbReference>
<name>A0A0H5QWS6_9EUKA</name>
<dbReference type="Pfam" id="PF04130">
    <property type="entry name" value="GCP_C_terminal"/>
    <property type="match status" value="1"/>
</dbReference>
<evidence type="ECO:0000313" key="8">
    <source>
        <dbReference type="EMBL" id="CRZ06365.1"/>
    </source>
</evidence>
<dbReference type="GO" id="GO:0005874">
    <property type="term" value="C:microtubule"/>
    <property type="evidence" value="ECO:0007669"/>
    <property type="project" value="UniProtKB-KW"/>
</dbReference>
<dbReference type="InterPro" id="IPR042241">
    <property type="entry name" value="GCP_C_sf"/>
</dbReference>
<dbReference type="PANTHER" id="PTHR19302:SF14">
    <property type="entry name" value="GAMMA-TUBULIN COMPLEX COMPONENT 3"/>
    <property type="match status" value="1"/>
</dbReference>